<protein>
    <submittedName>
        <fullName evidence="2">Putative secreted protein</fullName>
    </submittedName>
</protein>
<dbReference type="PROSITE" id="PS51257">
    <property type="entry name" value="PROKAR_LIPOPROTEIN"/>
    <property type="match status" value="1"/>
</dbReference>
<sequence>MVRCLRCTRSVFNAKVSLPLWFLLFGLVSCVVNEEQKSGARVTENKKAALDSRCPLVRACALGPCSGWP</sequence>
<dbReference type="AlphaFoldDB" id="A0A147BKH2"/>
<reference evidence="2" key="1">
    <citation type="journal article" date="2018" name="PLoS Negl. Trop. Dis.">
        <title>Sialome diversity of ticks revealed by RNAseq of single tick salivary glands.</title>
        <authorList>
            <person name="Perner J."/>
            <person name="Kropackova S."/>
            <person name="Kopacek P."/>
            <person name="Ribeiro J.M."/>
        </authorList>
    </citation>
    <scope>NUCLEOTIDE SEQUENCE</scope>
    <source>
        <strain evidence="2">Siblings of single egg batch collected in Ceske Budejovice</strain>
        <tissue evidence="2">Salivary glands</tissue>
    </source>
</reference>
<evidence type="ECO:0000313" key="2">
    <source>
        <dbReference type="EMBL" id="JAR91293.1"/>
    </source>
</evidence>
<name>A0A147BKH2_IXORI</name>
<dbReference type="EMBL" id="GEGO01004111">
    <property type="protein sequence ID" value="JAR91293.1"/>
    <property type="molecule type" value="Transcribed_RNA"/>
</dbReference>
<feature type="signal peptide" evidence="1">
    <location>
        <begin position="1"/>
        <end position="30"/>
    </location>
</feature>
<evidence type="ECO:0000256" key="1">
    <source>
        <dbReference type="SAM" id="SignalP"/>
    </source>
</evidence>
<organism evidence="2">
    <name type="scientific">Ixodes ricinus</name>
    <name type="common">Common tick</name>
    <name type="synonym">Acarus ricinus</name>
    <dbReference type="NCBI Taxonomy" id="34613"/>
    <lineage>
        <taxon>Eukaryota</taxon>
        <taxon>Metazoa</taxon>
        <taxon>Ecdysozoa</taxon>
        <taxon>Arthropoda</taxon>
        <taxon>Chelicerata</taxon>
        <taxon>Arachnida</taxon>
        <taxon>Acari</taxon>
        <taxon>Parasitiformes</taxon>
        <taxon>Ixodida</taxon>
        <taxon>Ixodoidea</taxon>
        <taxon>Ixodidae</taxon>
        <taxon>Ixodinae</taxon>
        <taxon>Ixodes</taxon>
    </lineage>
</organism>
<proteinExistence type="predicted"/>
<keyword evidence="1" id="KW-0732">Signal</keyword>
<feature type="chain" id="PRO_5007542547" evidence="1">
    <location>
        <begin position="31"/>
        <end position="69"/>
    </location>
</feature>
<accession>A0A147BKH2</accession>